<keyword evidence="1" id="KW-0436">Ligase</keyword>
<dbReference type="InterPro" id="IPR000873">
    <property type="entry name" value="AMP-dep_synth/lig_dom"/>
</dbReference>
<protein>
    <recommendedName>
        <fullName evidence="4">Acyl-CoA synthetase</fullName>
    </recommendedName>
</protein>
<dbReference type="Pfam" id="PF23562">
    <property type="entry name" value="AMP-binding_C_3"/>
    <property type="match status" value="1"/>
</dbReference>
<dbReference type="InterPro" id="IPR042099">
    <property type="entry name" value="ANL_N_sf"/>
</dbReference>
<evidence type="ECO:0000256" key="2">
    <source>
        <dbReference type="ARBA" id="ARBA00022832"/>
    </source>
</evidence>
<dbReference type="AlphaFoldDB" id="A0AAU8G7N1"/>
<proteinExistence type="predicted"/>
<dbReference type="GO" id="GO:0004467">
    <property type="term" value="F:long-chain fatty acid-CoA ligase activity"/>
    <property type="evidence" value="ECO:0007669"/>
    <property type="project" value="TreeGrafter"/>
</dbReference>
<evidence type="ECO:0000259" key="5">
    <source>
        <dbReference type="Pfam" id="PF00501"/>
    </source>
</evidence>
<organism evidence="6">
    <name type="scientific">Dehalogenimonas sp. 4OHTPN</name>
    <dbReference type="NCBI Taxonomy" id="3166643"/>
    <lineage>
        <taxon>Bacteria</taxon>
        <taxon>Bacillati</taxon>
        <taxon>Chloroflexota</taxon>
        <taxon>Dehalococcoidia</taxon>
        <taxon>Dehalococcoidales</taxon>
        <taxon>Dehalococcoidaceae</taxon>
        <taxon>Dehalogenimonas</taxon>
    </lineage>
</organism>
<gene>
    <name evidence="6" type="ORF">ABV300_05210</name>
</gene>
<dbReference type="RefSeq" id="WP_353713848.1">
    <property type="nucleotide sequence ID" value="NZ_CP159307.1"/>
</dbReference>
<accession>A0AAU8G7N1</accession>
<evidence type="ECO:0000313" key="6">
    <source>
        <dbReference type="EMBL" id="XCH32575.1"/>
    </source>
</evidence>
<sequence length="640" mass="71943">MVLVYGGFPYLEPQTIPGLIKRNAEQWPGKAAMCYKNLGVWHRYTWSDYFNKVKHFSLGLIKLGLKPGDIVAIIGDNEPEWFWGEFAVQAAGAIPTGIFVDAVPDEVKFVVNHSGARFALANDQEQADKFLEIRDAAPQLKKVIYWDPKGLKNYDDPLLTGFREVVEMGMEFEKEHPGLFEENLKKIKPADTAFIYYTSGTTGTQKAAILTHKALIATASGFVTRYPLDQKSDLISNFPAAWVGDSFFATIPHILSGARLNFPEEPETIASDTREIGPHFAIYGPRQWEGIVSDIQVKMMDAHPFKRWAYKALLPVGYKMAEARLSGVEPSAFWKALGKASDGVMFRPLKDRLGLSRVRWAVTGSSVLALDTFKLIHAIGIELRQNYASTEAGFISSHGQGDIAFESVGRPALNTEVRLTGEGELYVRSDCMFSGYYKDEGKTKESFAPGGWFRTGDAVNINEAGHIIFLDRLKDMGELRSGVKFAPQYIEGRLRFSPYIKDAMVLGDKEKDFAAAIINIDFAMVSKWAQNHHLNFTTYVDLSQRKEIADLVNKDVARVNSFLPEHSRVKKFVILHKEFDPDEAELTRTRKLRRGAMYQRYADLIEAMYGENKEVKVEAPVTYRDGRKGVVTTSIKVRSL</sequence>
<dbReference type="Gene3D" id="3.40.50.12780">
    <property type="entry name" value="N-terminal domain of ligase-like"/>
    <property type="match status" value="1"/>
</dbReference>
<evidence type="ECO:0000256" key="4">
    <source>
        <dbReference type="ARBA" id="ARBA00032875"/>
    </source>
</evidence>
<dbReference type="Pfam" id="PF00501">
    <property type="entry name" value="AMP-binding"/>
    <property type="match status" value="1"/>
</dbReference>
<keyword evidence="2" id="KW-0276">Fatty acid metabolism</keyword>
<evidence type="ECO:0000256" key="1">
    <source>
        <dbReference type="ARBA" id="ARBA00022598"/>
    </source>
</evidence>
<evidence type="ECO:0000256" key="3">
    <source>
        <dbReference type="ARBA" id="ARBA00023098"/>
    </source>
</evidence>
<keyword evidence="3" id="KW-0443">Lipid metabolism</keyword>
<dbReference type="PANTHER" id="PTHR43272">
    <property type="entry name" value="LONG-CHAIN-FATTY-ACID--COA LIGASE"/>
    <property type="match status" value="1"/>
</dbReference>
<dbReference type="GO" id="GO:0016020">
    <property type="term" value="C:membrane"/>
    <property type="evidence" value="ECO:0007669"/>
    <property type="project" value="TreeGrafter"/>
</dbReference>
<dbReference type="PANTHER" id="PTHR43272:SF32">
    <property type="entry name" value="AMP-DEPENDENT SYNTHETASE_LIGASE DOMAIN-CONTAINING PROTEIN"/>
    <property type="match status" value="1"/>
</dbReference>
<reference evidence="6" key="1">
    <citation type="submission" date="2024-06" db="EMBL/GenBank/DDBJ databases">
        <title>A Novel Isolate, Dehalogenimonas sp. Strain 4OHTPN, Dechlorinates Aromatic 4 Hydroxy chlorothalonil by a Novel Reductive Dehalogenase.</title>
        <authorList>
            <person name="Liu G."/>
        </authorList>
    </citation>
    <scope>NUCLEOTIDE SEQUENCE</scope>
    <source>
        <strain evidence="6">4OHTPN</strain>
    </source>
</reference>
<name>A0AAU8G7N1_9CHLR</name>
<dbReference type="EMBL" id="CP159307">
    <property type="protein sequence ID" value="XCH32575.1"/>
    <property type="molecule type" value="Genomic_DNA"/>
</dbReference>
<dbReference type="SUPFAM" id="SSF56801">
    <property type="entry name" value="Acetyl-CoA synthetase-like"/>
    <property type="match status" value="1"/>
</dbReference>
<feature type="domain" description="AMP-dependent synthetase/ligase" evidence="5">
    <location>
        <begin position="21"/>
        <end position="437"/>
    </location>
</feature>